<dbReference type="CDD" id="cd12281">
    <property type="entry name" value="RRM1_TatSF1_like"/>
    <property type="match status" value="1"/>
</dbReference>
<keyword evidence="18" id="KW-0234">DNA repair</keyword>
<comment type="subunit">
    <text evidence="20">Component of the 17S U2 SnRNP complex, a ribonucleoprotein complex that contains small nuclear RNA (snRNA) U2 and a number of specific proteins. Within the 17S U2 SnRNP complex, interacts (via UHM region) directly with SF3B1. Component of a complex which is at least composed of HTATSF1/Tat-SF1, the P-TEFb complex components CDK9 and CCNT1, RNA polymerase II, SUPT5H, and NCL/nucleolin. Interacts with GTF2F2/RAP30 and POLR2A. Interacts with TCERG1/CA150. Interacts with (poly-ADP-ribosylated) RPA1; promoting HTATSF1 recruitment to DNA damage sites. Interacts (when phosphorylated) with TOPBP1; promoting recruitment of TOPBP1 to DNA damage sites during S-phase.</text>
</comment>
<dbReference type="InterPro" id="IPR034392">
    <property type="entry name" value="TatSF1-like_RRM1"/>
</dbReference>
<keyword evidence="10" id="KW-0227">DNA damage</keyword>
<keyword evidence="7" id="KW-0507">mRNA processing</keyword>
<proteinExistence type="inferred from homology"/>
<dbReference type="Pfam" id="PF00076">
    <property type="entry name" value="RRM_1"/>
    <property type="match status" value="2"/>
</dbReference>
<evidence type="ECO:0000256" key="8">
    <source>
        <dbReference type="ARBA" id="ARBA00022728"/>
    </source>
</evidence>
<keyword evidence="15" id="KW-0010">Activator</keyword>
<dbReference type="InterPro" id="IPR012677">
    <property type="entry name" value="Nucleotide-bd_a/b_plait_sf"/>
</dbReference>
<comment type="caution">
    <text evidence="25">The sequence shown here is derived from an EMBL/GenBank/DDBJ whole genome shotgun (WGS) entry which is preliminary data.</text>
</comment>
<reference evidence="25 26" key="1">
    <citation type="submission" date="2015-09" db="EMBL/GenBank/DDBJ databases">
        <title>Draft genome of the scarab beetle Oryctes borbonicus.</title>
        <authorList>
            <person name="Meyer J.M."/>
            <person name="Markov G.V."/>
            <person name="Baskaran P."/>
            <person name="Herrmann M."/>
            <person name="Sommer R.J."/>
            <person name="Roedelsperger C."/>
        </authorList>
    </citation>
    <scope>NUCLEOTIDE SEQUENCE [LARGE SCALE GENOMIC DNA]</scope>
    <source>
        <strain evidence="25">OB123</strain>
        <tissue evidence="25">Whole animal</tissue>
    </source>
</reference>
<keyword evidence="14" id="KW-0805">Transcription regulation</keyword>
<evidence type="ECO:0000256" key="21">
    <source>
        <dbReference type="ARBA" id="ARBA00073773"/>
    </source>
</evidence>
<evidence type="ECO:0000256" key="4">
    <source>
        <dbReference type="ARBA" id="ARBA00022454"/>
    </source>
</evidence>
<keyword evidence="5" id="KW-1017">Isopeptide bond</keyword>
<keyword evidence="12 22" id="KW-0694">RNA-binding</keyword>
<keyword evidence="6" id="KW-0597">Phosphoprotein</keyword>
<evidence type="ECO:0000256" key="1">
    <source>
        <dbReference type="ARBA" id="ARBA00004123"/>
    </source>
</evidence>
<keyword evidence="13" id="KW-0007">Acetylation</keyword>
<dbReference type="Gene3D" id="3.30.70.330">
    <property type="match status" value="2"/>
</dbReference>
<dbReference type="InterPro" id="IPR034393">
    <property type="entry name" value="TatSF1-like"/>
</dbReference>
<sequence length="493" mass="57603">MDLSSKSIEDTKELNTEKVENKDVEIPQNNNPAGLKQVHENTFQQSSKCIEDTKELNTEKVENKDVEIAEKNNSAGLKQVHENTFQQDGDNKIITETTSATVDNNEPHQNIKENSNLADIQQLNTNSTLKTDDSSTIENNDKGFDNQTCNAEVQYGFEDDAYIYTDSDGVKFFWDKERNAWFPKINDDFLAQYQMNYGFVDYTSKEVKQEEKPKVEKILVPRGVKRKPNEPTWFELDEEHNTKVYVSNLPTDTTEEEFVDLMQKCGLVMRDPITQQMKIKLYKEPGTDYLKGDALCTYIRVESVDLALKLLNDSMFKGKKIKIERAKFQMRGKYDPKLKPKMKKRKEKEKFKKMQEKLFDWRPERMRGERAKHEKIVIVKNLFDPKVFDEEVGLILEYQQDLREECSKCGEVRKVTVYDRHPEGVVQINMKEQEEADAVVTLLNGRWFDKRKLTAEIWDGKTKFKIAETDSEISQRVNKWDKFLEGENENKAN</sequence>
<dbReference type="GO" id="GO:0006281">
    <property type="term" value="P:DNA repair"/>
    <property type="evidence" value="ECO:0007669"/>
    <property type="project" value="UniProtKB-KW"/>
</dbReference>
<protein>
    <recommendedName>
        <fullName evidence="21">17S U2 SnRNP complex component HTATSF1</fullName>
    </recommendedName>
</protein>
<dbReference type="PROSITE" id="PS50102">
    <property type="entry name" value="RRM"/>
    <property type="match status" value="1"/>
</dbReference>
<evidence type="ECO:0000259" key="24">
    <source>
        <dbReference type="PROSITE" id="PS50102"/>
    </source>
</evidence>
<dbReference type="PANTHER" id="PTHR15608:SF0">
    <property type="entry name" value="HIV TAT-SPECIFIC FACTOR 1"/>
    <property type="match status" value="1"/>
</dbReference>
<keyword evidence="19" id="KW-0539">Nucleus</keyword>
<keyword evidence="17" id="KW-0508">mRNA splicing</keyword>
<dbReference type="InterPro" id="IPR035979">
    <property type="entry name" value="RBD_domain_sf"/>
</dbReference>
<dbReference type="Proteomes" id="UP000051574">
    <property type="component" value="Unassembled WGS sequence"/>
</dbReference>
<organism evidence="25 26">
    <name type="scientific">Oryctes borbonicus</name>
    <dbReference type="NCBI Taxonomy" id="1629725"/>
    <lineage>
        <taxon>Eukaryota</taxon>
        <taxon>Metazoa</taxon>
        <taxon>Ecdysozoa</taxon>
        <taxon>Arthropoda</taxon>
        <taxon>Hexapoda</taxon>
        <taxon>Insecta</taxon>
        <taxon>Pterygota</taxon>
        <taxon>Neoptera</taxon>
        <taxon>Endopterygota</taxon>
        <taxon>Coleoptera</taxon>
        <taxon>Polyphaga</taxon>
        <taxon>Scarabaeiformia</taxon>
        <taxon>Scarabaeidae</taxon>
        <taxon>Dynastinae</taxon>
        <taxon>Oryctes</taxon>
    </lineage>
</organism>
<keyword evidence="11" id="KW-0832">Ubl conjugation</keyword>
<evidence type="ECO:0000256" key="20">
    <source>
        <dbReference type="ARBA" id="ARBA00062124"/>
    </source>
</evidence>
<evidence type="ECO:0000256" key="22">
    <source>
        <dbReference type="PROSITE-ProRule" id="PRU00176"/>
    </source>
</evidence>
<dbReference type="AlphaFoldDB" id="A0A0T6B0F2"/>
<dbReference type="GO" id="GO:0000398">
    <property type="term" value="P:mRNA splicing, via spliceosome"/>
    <property type="evidence" value="ECO:0007669"/>
    <property type="project" value="InterPro"/>
</dbReference>
<evidence type="ECO:0000256" key="11">
    <source>
        <dbReference type="ARBA" id="ARBA00022843"/>
    </source>
</evidence>
<evidence type="ECO:0000256" key="13">
    <source>
        <dbReference type="ARBA" id="ARBA00022990"/>
    </source>
</evidence>
<feature type="non-terminal residue" evidence="25">
    <location>
        <position position="493"/>
    </location>
</feature>
<dbReference type="SMART" id="SM00360">
    <property type="entry name" value="RRM"/>
    <property type="match status" value="2"/>
</dbReference>
<feature type="domain" description="RRM" evidence="24">
    <location>
        <begin position="242"/>
        <end position="328"/>
    </location>
</feature>
<evidence type="ECO:0000256" key="15">
    <source>
        <dbReference type="ARBA" id="ARBA00023159"/>
    </source>
</evidence>
<evidence type="ECO:0000256" key="9">
    <source>
        <dbReference type="ARBA" id="ARBA00022737"/>
    </source>
</evidence>
<evidence type="ECO:0000256" key="14">
    <source>
        <dbReference type="ARBA" id="ARBA00023015"/>
    </source>
</evidence>
<evidence type="ECO:0000256" key="2">
    <source>
        <dbReference type="ARBA" id="ARBA00004286"/>
    </source>
</evidence>
<accession>A0A0T6B0F2</accession>
<evidence type="ECO:0000256" key="19">
    <source>
        <dbReference type="ARBA" id="ARBA00023242"/>
    </source>
</evidence>
<evidence type="ECO:0000256" key="16">
    <source>
        <dbReference type="ARBA" id="ARBA00023163"/>
    </source>
</evidence>
<evidence type="ECO:0000256" key="10">
    <source>
        <dbReference type="ARBA" id="ARBA00022763"/>
    </source>
</evidence>
<dbReference type="PANTHER" id="PTHR15608">
    <property type="entry name" value="SPLICING FACTOR U2AF-ASSOCIATED PROTEIN 2"/>
    <property type="match status" value="1"/>
</dbReference>
<evidence type="ECO:0000256" key="12">
    <source>
        <dbReference type="ARBA" id="ARBA00022884"/>
    </source>
</evidence>
<dbReference type="GO" id="GO:0003723">
    <property type="term" value="F:RNA binding"/>
    <property type="evidence" value="ECO:0007669"/>
    <property type="project" value="UniProtKB-UniRule"/>
</dbReference>
<evidence type="ECO:0000256" key="18">
    <source>
        <dbReference type="ARBA" id="ARBA00023204"/>
    </source>
</evidence>
<evidence type="ECO:0000256" key="23">
    <source>
        <dbReference type="SAM" id="MobiDB-lite"/>
    </source>
</evidence>
<keyword evidence="26" id="KW-1185">Reference proteome</keyword>
<dbReference type="FunFam" id="3.30.70.330:FF:000202">
    <property type="entry name" value="HIV Tat-specific factor 1"/>
    <property type="match status" value="1"/>
</dbReference>
<evidence type="ECO:0000256" key="6">
    <source>
        <dbReference type="ARBA" id="ARBA00022553"/>
    </source>
</evidence>
<dbReference type="GO" id="GO:0005686">
    <property type="term" value="C:U2 snRNP"/>
    <property type="evidence" value="ECO:0007669"/>
    <property type="project" value="TreeGrafter"/>
</dbReference>
<keyword evidence="8" id="KW-0747">Spliceosome</keyword>
<dbReference type="CDD" id="cd12282">
    <property type="entry name" value="RRM2_TatSF1_like"/>
    <property type="match status" value="1"/>
</dbReference>
<comment type="similarity">
    <text evidence="3">Belongs to the HTATSF1 family.</text>
</comment>
<evidence type="ECO:0000313" key="25">
    <source>
        <dbReference type="EMBL" id="KRT80810.1"/>
    </source>
</evidence>
<evidence type="ECO:0000256" key="5">
    <source>
        <dbReference type="ARBA" id="ARBA00022499"/>
    </source>
</evidence>
<name>A0A0T6B0F2_9SCAR</name>
<gene>
    <name evidence="25" type="ORF">AMK59_4991</name>
</gene>
<dbReference type="OrthoDB" id="10258585at2759"/>
<evidence type="ECO:0000256" key="3">
    <source>
        <dbReference type="ARBA" id="ARBA00007747"/>
    </source>
</evidence>
<keyword evidence="9" id="KW-0677">Repeat</keyword>
<evidence type="ECO:0000313" key="26">
    <source>
        <dbReference type="Proteomes" id="UP000051574"/>
    </source>
</evidence>
<dbReference type="SUPFAM" id="SSF54928">
    <property type="entry name" value="RNA-binding domain, RBD"/>
    <property type="match status" value="2"/>
</dbReference>
<dbReference type="GO" id="GO:0005694">
    <property type="term" value="C:chromosome"/>
    <property type="evidence" value="ECO:0007669"/>
    <property type="project" value="UniProtKB-SubCell"/>
</dbReference>
<dbReference type="GO" id="GO:0005684">
    <property type="term" value="C:U2-type spliceosomal complex"/>
    <property type="evidence" value="ECO:0007669"/>
    <property type="project" value="TreeGrafter"/>
</dbReference>
<keyword evidence="4" id="KW-0158">Chromosome</keyword>
<dbReference type="FunFam" id="3.30.70.330:FF:000105">
    <property type="entry name" value="HIV Tat-specific factor 1 homolog"/>
    <property type="match status" value="1"/>
</dbReference>
<evidence type="ECO:0000256" key="7">
    <source>
        <dbReference type="ARBA" id="ARBA00022664"/>
    </source>
</evidence>
<feature type="compositionally biased region" description="Basic and acidic residues" evidence="23">
    <location>
        <begin position="7"/>
        <end position="25"/>
    </location>
</feature>
<comment type="subcellular location">
    <subcellularLocation>
        <location evidence="2">Chromosome</location>
    </subcellularLocation>
    <subcellularLocation>
        <location evidence="1">Nucleus</location>
    </subcellularLocation>
</comment>
<feature type="region of interest" description="Disordered" evidence="23">
    <location>
        <begin position="1"/>
        <end position="35"/>
    </location>
</feature>
<dbReference type="EMBL" id="LJIG01016368">
    <property type="protein sequence ID" value="KRT80810.1"/>
    <property type="molecule type" value="Genomic_DNA"/>
</dbReference>
<evidence type="ECO:0000256" key="17">
    <source>
        <dbReference type="ARBA" id="ARBA00023187"/>
    </source>
</evidence>
<keyword evidence="16" id="KW-0804">Transcription</keyword>
<dbReference type="InterPro" id="IPR000504">
    <property type="entry name" value="RRM_dom"/>
</dbReference>